<dbReference type="PROSITE" id="PS50937">
    <property type="entry name" value="HTH_MERR_2"/>
    <property type="match status" value="1"/>
</dbReference>
<dbReference type="SMART" id="SM00422">
    <property type="entry name" value="HTH_MERR"/>
    <property type="match status" value="1"/>
</dbReference>
<dbReference type="InterPro" id="IPR009061">
    <property type="entry name" value="DNA-bd_dom_put_sf"/>
</dbReference>
<reference evidence="5 6" key="1">
    <citation type="submission" date="2016-11" db="EMBL/GenBank/DDBJ databases">
        <authorList>
            <person name="Jaros S."/>
            <person name="Januszkiewicz K."/>
            <person name="Wedrychowicz H."/>
        </authorList>
    </citation>
    <scope>NUCLEOTIDE SEQUENCE [LARGE SCALE GENOMIC DNA]</scope>
    <source>
        <strain evidence="5 6">NF2</strain>
    </source>
</reference>
<evidence type="ECO:0000256" key="3">
    <source>
        <dbReference type="ARBA" id="ARBA00023163"/>
    </source>
</evidence>
<dbReference type="InterPro" id="IPR000551">
    <property type="entry name" value="MerR-type_HTH_dom"/>
</dbReference>
<evidence type="ECO:0000256" key="2">
    <source>
        <dbReference type="ARBA" id="ARBA00023125"/>
    </source>
</evidence>
<feature type="domain" description="HTH merR-type" evidence="4">
    <location>
        <begin position="1"/>
        <end position="68"/>
    </location>
</feature>
<dbReference type="Pfam" id="PF13411">
    <property type="entry name" value="MerR_1"/>
    <property type="match status" value="1"/>
</dbReference>
<dbReference type="PANTHER" id="PTHR30204">
    <property type="entry name" value="REDOX-CYCLING DRUG-SENSING TRANSCRIPTIONAL ACTIVATOR SOXR"/>
    <property type="match status" value="1"/>
</dbReference>
<dbReference type="SUPFAM" id="SSF46955">
    <property type="entry name" value="Putative DNA-binding domain"/>
    <property type="match status" value="1"/>
</dbReference>
<proteinExistence type="predicted"/>
<dbReference type="EMBL" id="CP018145">
    <property type="protein sequence ID" value="ASJ53917.1"/>
    <property type="molecule type" value="Genomic_DNA"/>
</dbReference>
<dbReference type="PROSITE" id="PS00552">
    <property type="entry name" value="HTH_MERR_1"/>
    <property type="match status" value="1"/>
</dbReference>
<dbReference type="RefSeq" id="WP_088907713.1">
    <property type="nucleotide sequence ID" value="NZ_CP018145.1"/>
</dbReference>
<evidence type="ECO:0000259" key="4">
    <source>
        <dbReference type="PROSITE" id="PS50937"/>
    </source>
</evidence>
<dbReference type="PANTHER" id="PTHR30204:SF94">
    <property type="entry name" value="HEAVY METAL-DEPENDENT TRANSCRIPTIONAL REGULATOR HI_0293-RELATED"/>
    <property type="match status" value="1"/>
</dbReference>
<keyword evidence="2" id="KW-0238">DNA-binding</keyword>
<dbReference type="GO" id="GO:0003700">
    <property type="term" value="F:DNA-binding transcription factor activity"/>
    <property type="evidence" value="ECO:0007669"/>
    <property type="project" value="InterPro"/>
</dbReference>
<keyword evidence="1" id="KW-0805">Transcription regulation</keyword>
<dbReference type="AlphaFoldDB" id="A0A220MFV2"/>
<dbReference type="Gene3D" id="1.10.1660.10">
    <property type="match status" value="1"/>
</dbReference>
<protein>
    <submittedName>
        <fullName evidence="5">MerR family transcriptional regulator</fullName>
    </submittedName>
</protein>
<dbReference type="KEGG" id="bfm:BP422_10410"/>
<accession>A0A220MFV2</accession>
<evidence type="ECO:0000313" key="6">
    <source>
        <dbReference type="Proteomes" id="UP000197781"/>
    </source>
</evidence>
<dbReference type="PRINTS" id="PR00040">
    <property type="entry name" value="HTHMERR"/>
</dbReference>
<keyword evidence="3" id="KW-0804">Transcription</keyword>
<name>A0A220MFV2_9BACL</name>
<dbReference type="GO" id="GO:0003677">
    <property type="term" value="F:DNA binding"/>
    <property type="evidence" value="ECO:0007669"/>
    <property type="project" value="UniProtKB-KW"/>
</dbReference>
<organism evidence="5 6">
    <name type="scientific">Brevibacillus formosus</name>
    <dbReference type="NCBI Taxonomy" id="54913"/>
    <lineage>
        <taxon>Bacteria</taxon>
        <taxon>Bacillati</taxon>
        <taxon>Bacillota</taxon>
        <taxon>Bacilli</taxon>
        <taxon>Bacillales</taxon>
        <taxon>Paenibacillaceae</taxon>
        <taxon>Brevibacillus</taxon>
    </lineage>
</organism>
<evidence type="ECO:0000313" key="5">
    <source>
        <dbReference type="EMBL" id="ASJ53917.1"/>
    </source>
</evidence>
<dbReference type="Proteomes" id="UP000197781">
    <property type="component" value="Chromosome"/>
</dbReference>
<evidence type="ECO:0000256" key="1">
    <source>
        <dbReference type="ARBA" id="ARBA00023015"/>
    </source>
</evidence>
<sequence length="121" mass="14372">MKISELSQLTNVSTRSIRHYEEKGLLQAERLENDYRYFNESAVKRVKMIQLYLKLGLTADEIRTVFRGEVAAPDDYEYCEEMLGIYEQKLRKVNEQMEALQEWKKTLERQIFITRGKKATS</sequence>
<dbReference type="InterPro" id="IPR047057">
    <property type="entry name" value="MerR_fam"/>
</dbReference>
<gene>
    <name evidence="5" type="ORF">BP422_10410</name>
</gene>